<name>A0AA97KME0_EUBMA</name>
<proteinExistence type="predicted"/>
<evidence type="ECO:0000313" key="2">
    <source>
        <dbReference type="Proteomes" id="UP001190640"/>
    </source>
</evidence>
<protein>
    <submittedName>
        <fullName evidence="3">Protein FAM169B-like</fullName>
    </submittedName>
</protein>
<feature type="compositionally biased region" description="Basic and acidic residues" evidence="1">
    <location>
        <begin position="285"/>
        <end position="308"/>
    </location>
</feature>
<accession>A0AA97KME0</accession>
<dbReference type="PANTHER" id="PTHR22442">
    <property type="match status" value="1"/>
</dbReference>
<gene>
    <name evidence="3" type="primary">LOC129345530</name>
</gene>
<evidence type="ECO:0000256" key="1">
    <source>
        <dbReference type="SAM" id="MobiDB-lite"/>
    </source>
</evidence>
<dbReference type="KEGG" id="emc:129345530"/>
<dbReference type="PANTHER" id="PTHR22442:SF4">
    <property type="entry name" value="PROTEIN FAM169BP"/>
    <property type="match status" value="1"/>
</dbReference>
<evidence type="ECO:0000313" key="3">
    <source>
        <dbReference type="RefSeq" id="XP_054858702.1"/>
    </source>
</evidence>
<dbReference type="InterPro" id="IPR029625">
    <property type="entry name" value="FAM169"/>
</dbReference>
<organism evidence="2 3">
    <name type="scientific">Eublepharis macularius</name>
    <name type="common">Leopard gecko</name>
    <name type="synonym">Cyrtodactylus macularius</name>
    <dbReference type="NCBI Taxonomy" id="481883"/>
    <lineage>
        <taxon>Eukaryota</taxon>
        <taxon>Metazoa</taxon>
        <taxon>Chordata</taxon>
        <taxon>Craniata</taxon>
        <taxon>Vertebrata</taxon>
        <taxon>Euteleostomi</taxon>
        <taxon>Lepidosauria</taxon>
        <taxon>Squamata</taxon>
        <taxon>Bifurcata</taxon>
        <taxon>Gekkota</taxon>
        <taxon>Eublepharidae</taxon>
        <taxon>Eublepharinae</taxon>
        <taxon>Eublepharis</taxon>
    </lineage>
</organism>
<dbReference type="InterPro" id="IPR016181">
    <property type="entry name" value="Acyl_CoA_acyltransferase"/>
</dbReference>
<feature type="region of interest" description="Disordered" evidence="1">
    <location>
        <begin position="285"/>
        <end position="335"/>
    </location>
</feature>
<sequence>MAAAREPAGSAASAAGHLYPVDVKDEKPEVLEAAAREYYEKLVEQPSSAAEFFSVPGREKVKVETSLLRFLPLYKQDKKRMLLVLNDPQRKNAVLGIYLHSSWWLIEDIVKTADLSREGLLQVQTYAERIVLFVLNYIIFGMQERSSAWDVLFVPHSEKENARIFWRNGEAAAFYTVKAKGSLCDGYSGQCYLLPVLDTVFVRKKFRRCGLGTKMLHDFCQTFVTEDALGISRPISADMYRVCQRFLDTHLEERARLWEVEAPGDWSQRVSIWLKIQLAQNLPKKVDQSSHAEKFQDDKPGPSEDSQMKKRAVQVSDIQVSPDQAEEFKDDSEKPLDSQLCIEECISQQEGEVHLCEELKKRKGEPADDRVLKQLRVVSHDEGSCF</sequence>
<reference evidence="3" key="1">
    <citation type="submission" date="2025-08" db="UniProtKB">
        <authorList>
            <consortium name="RefSeq"/>
        </authorList>
    </citation>
    <scope>IDENTIFICATION</scope>
    <source>
        <tissue evidence="3">Blood</tissue>
    </source>
</reference>
<keyword evidence="2" id="KW-1185">Reference proteome</keyword>
<dbReference type="Proteomes" id="UP001190640">
    <property type="component" value="Chromosome 18"/>
</dbReference>
<dbReference type="SUPFAM" id="SSF55729">
    <property type="entry name" value="Acyl-CoA N-acyltransferases (Nat)"/>
    <property type="match status" value="1"/>
</dbReference>
<dbReference type="GeneID" id="129345530"/>
<dbReference type="AlphaFoldDB" id="A0AA97KME0"/>
<dbReference type="RefSeq" id="XP_054858702.1">
    <property type="nucleotide sequence ID" value="XM_055002727.1"/>
</dbReference>